<comment type="similarity">
    <text evidence="2">Belongs to the CDIP1/LITAF family.</text>
</comment>
<evidence type="ECO:0000259" key="7">
    <source>
        <dbReference type="PROSITE" id="PS51837"/>
    </source>
</evidence>
<dbReference type="EMBL" id="CAJJDM010000043">
    <property type="protein sequence ID" value="CAD8069307.1"/>
    <property type="molecule type" value="Genomic_DNA"/>
</dbReference>
<dbReference type="SMART" id="SM00714">
    <property type="entry name" value="LITAF"/>
    <property type="match status" value="1"/>
</dbReference>
<evidence type="ECO:0000256" key="1">
    <source>
        <dbReference type="ARBA" id="ARBA00004170"/>
    </source>
</evidence>
<evidence type="ECO:0000256" key="4">
    <source>
        <dbReference type="ARBA" id="ARBA00022833"/>
    </source>
</evidence>
<dbReference type="GO" id="GO:0008270">
    <property type="term" value="F:zinc ion binding"/>
    <property type="evidence" value="ECO:0007669"/>
    <property type="project" value="TreeGrafter"/>
</dbReference>
<dbReference type="GO" id="GO:0016020">
    <property type="term" value="C:membrane"/>
    <property type="evidence" value="ECO:0007669"/>
    <property type="project" value="UniProtKB-SubCell"/>
</dbReference>
<accession>A0A8S1LNL5</accession>
<comment type="subcellular location">
    <subcellularLocation>
        <location evidence="1">Membrane</location>
        <topology evidence="1">Peripheral membrane protein</topology>
    </subcellularLocation>
</comment>
<dbReference type="InterPro" id="IPR037519">
    <property type="entry name" value="LITAF_fam"/>
</dbReference>
<evidence type="ECO:0000313" key="9">
    <source>
        <dbReference type="Proteomes" id="UP000688137"/>
    </source>
</evidence>
<keyword evidence="3" id="KW-0479">Metal-binding</keyword>
<evidence type="ECO:0000313" key="8">
    <source>
        <dbReference type="EMBL" id="CAD8069307.1"/>
    </source>
</evidence>
<dbReference type="Pfam" id="PF10601">
    <property type="entry name" value="zf-LITAF-like"/>
    <property type="match status" value="1"/>
</dbReference>
<keyword evidence="6" id="KW-0812">Transmembrane</keyword>
<sequence length="119" mass="13829">MYQNVIQGIPVCMDQNSTFYSKKNICDYENQVIVNKQLPQWANNQEKQTEIQCQFCKRPIITITKQRIGKGSLVCSFILILTFPVLFWLPCYKESCQDVVHFCPNCSHLVGEKLYKPCS</sequence>
<keyword evidence="9" id="KW-1185">Reference proteome</keyword>
<keyword evidence="4" id="KW-0862">Zinc</keyword>
<evidence type="ECO:0000256" key="5">
    <source>
        <dbReference type="ARBA" id="ARBA00023136"/>
    </source>
</evidence>
<dbReference type="OMA" id="CYKESCQ"/>
<evidence type="ECO:0000256" key="2">
    <source>
        <dbReference type="ARBA" id="ARBA00005975"/>
    </source>
</evidence>
<dbReference type="PROSITE" id="PS51837">
    <property type="entry name" value="LITAF"/>
    <property type="match status" value="1"/>
</dbReference>
<dbReference type="PANTHER" id="PTHR23292:SF6">
    <property type="entry name" value="FI16602P1-RELATED"/>
    <property type="match status" value="1"/>
</dbReference>
<name>A0A8S1LNL5_PARPR</name>
<organism evidence="8 9">
    <name type="scientific">Paramecium primaurelia</name>
    <dbReference type="NCBI Taxonomy" id="5886"/>
    <lineage>
        <taxon>Eukaryota</taxon>
        <taxon>Sar</taxon>
        <taxon>Alveolata</taxon>
        <taxon>Ciliophora</taxon>
        <taxon>Intramacronucleata</taxon>
        <taxon>Oligohymenophorea</taxon>
        <taxon>Peniculida</taxon>
        <taxon>Parameciidae</taxon>
        <taxon>Paramecium</taxon>
    </lineage>
</organism>
<reference evidence="8" key="1">
    <citation type="submission" date="2021-01" db="EMBL/GenBank/DDBJ databases">
        <authorList>
            <consortium name="Genoscope - CEA"/>
            <person name="William W."/>
        </authorList>
    </citation>
    <scope>NUCLEOTIDE SEQUENCE</scope>
</reference>
<keyword evidence="5 6" id="KW-0472">Membrane</keyword>
<evidence type="ECO:0000256" key="3">
    <source>
        <dbReference type="ARBA" id="ARBA00022723"/>
    </source>
</evidence>
<dbReference type="InterPro" id="IPR006629">
    <property type="entry name" value="LITAF"/>
</dbReference>
<comment type="caution">
    <text evidence="8">The sequence shown here is derived from an EMBL/GenBank/DDBJ whole genome shotgun (WGS) entry which is preliminary data.</text>
</comment>
<dbReference type="Proteomes" id="UP000688137">
    <property type="component" value="Unassembled WGS sequence"/>
</dbReference>
<proteinExistence type="inferred from homology"/>
<dbReference type="AlphaFoldDB" id="A0A8S1LNL5"/>
<feature type="transmembrane region" description="Helical" evidence="6">
    <location>
        <begin position="68"/>
        <end position="89"/>
    </location>
</feature>
<protein>
    <recommendedName>
        <fullName evidence="7">LITAF domain-containing protein</fullName>
    </recommendedName>
</protein>
<feature type="domain" description="LITAF" evidence="7">
    <location>
        <begin position="29"/>
        <end position="115"/>
    </location>
</feature>
<dbReference type="PANTHER" id="PTHR23292">
    <property type="entry name" value="LIPOPOLYSACCHARIDE-INDUCED TUMOR NECROSIS FACTOR-ALPHA FACTOR"/>
    <property type="match status" value="1"/>
</dbReference>
<gene>
    <name evidence="8" type="ORF">PPRIM_AZ9-3.1.T0430301</name>
</gene>
<keyword evidence="6" id="KW-1133">Transmembrane helix</keyword>
<evidence type="ECO:0000256" key="6">
    <source>
        <dbReference type="SAM" id="Phobius"/>
    </source>
</evidence>